<evidence type="ECO:0000256" key="2">
    <source>
        <dbReference type="SAM" id="SignalP"/>
    </source>
</evidence>
<name>A0ABX7Y375_9ACTN</name>
<dbReference type="Pfam" id="PF03372">
    <property type="entry name" value="Exo_endo_phos"/>
    <property type="match status" value="1"/>
</dbReference>
<dbReference type="InterPro" id="IPR036691">
    <property type="entry name" value="Endo/exonu/phosph_ase_sf"/>
</dbReference>
<dbReference type="NCBIfam" id="NF033681">
    <property type="entry name" value="ExeM_NucH_DNase"/>
    <property type="match status" value="1"/>
</dbReference>
<keyword evidence="4" id="KW-0540">Nuclease</keyword>
<protein>
    <submittedName>
        <fullName evidence="4">ExeM/NucH family extracellular endonuclease</fullName>
    </submittedName>
</protein>
<organism evidence="4 5">
    <name type="scientific">Arachnia rubra</name>
    <dbReference type="NCBI Taxonomy" id="1547448"/>
    <lineage>
        <taxon>Bacteria</taxon>
        <taxon>Bacillati</taxon>
        <taxon>Actinomycetota</taxon>
        <taxon>Actinomycetes</taxon>
        <taxon>Propionibacteriales</taxon>
        <taxon>Propionibacteriaceae</taxon>
        <taxon>Arachnia</taxon>
    </lineage>
</organism>
<dbReference type="PANTHER" id="PTHR42834">
    <property type="entry name" value="ENDONUCLEASE/EXONUCLEASE/PHOSPHATASE FAMILY PROTEIN (AFU_ORTHOLOGUE AFUA_3G09210)"/>
    <property type="match status" value="1"/>
</dbReference>
<feature type="region of interest" description="Disordered" evidence="1">
    <location>
        <begin position="30"/>
        <end position="55"/>
    </location>
</feature>
<accession>A0ABX7Y375</accession>
<sequence length="618" mass="66375">MRIRTRLLAMASALVFFPALIGASTHRTWAAPSRNDPSPLPVGQVQGTGEDSPYTGRTVTVEGVVTGDFQGPDQFRGVFIQDAGDGDEATSDGIFVYDKSANDLNVGDRVRVRGKVSEHKNQTQITPSSVTKLESGITIAPTELSLPVTNWERYEGMLLRFPQALTILDAHNFDRYGELTYGLDRQWVPTSIVDPGQPANDLLASNNTDRLLVDDGRSSQNPSPAIHPDGKPMAQDNYFRSGDQVTNLTGILSYDFESYRLQPTTGADHSATNPRPAAPERQGNLRIASFNVLNYFTTLTSENSHARGADTPEEFQRQQAKIVSALTALDADVFGLMEIENNGTAVEDLVAALNAKAGEGTYAAVKTGKVGGDAIFQAFIYKPATVELAGSFTTLSFGNTGNRPSLVQTFRHRESGELVTVSVNHLKSKGSACKGDPDRSDGQGNCNTTRTAAAEKLVSWLGTDPAGQGASRTVIIGDLNSYDHEDPVTALVAGGYADMEKKFSGEQAYSYVFDGMAGYLDHALANPAAQESIIDARAWHINADEADILDYDMTYKKAAEQDLYSPDPYRSSDHDPVVVSLQLGDAQPSQSPTAPPSSPAAIAPAERTVHPGLPRTSG</sequence>
<dbReference type="Gene3D" id="3.60.10.10">
    <property type="entry name" value="Endonuclease/exonuclease/phosphatase"/>
    <property type="match status" value="1"/>
</dbReference>
<dbReference type="SUPFAM" id="SSF56219">
    <property type="entry name" value="DNase I-like"/>
    <property type="match status" value="1"/>
</dbReference>
<keyword evidence="4" id="KW-0378">Hydrolase</keyword>
<dbReference type="GO" id="GO:0004519">
    <property type="term" value="F:endonuclease activity"/>
    <property type="evidence" value="ECO:0007669"/>
    <property type="project" value="UniProtKB-KW"/>
</dbReference>
<feature type="chain" id="PRO_5045384034" evidence="2">
    <location>
        <begin position="31"/>
        <end position="618"/>
    </location>
</feature>
<keyword evidence="4" id="KW-0255">Endonuclease</keyword>
<keyword evidence="2" id="KW-0732">Signal</keyword>
<dbReference type="PANTHER" id="PTHR42834:SF1">
    <property type="entry name" value="ENDONUCLEASE_EXONUCLEASE_PHOSPHATASE FAMILY PROTEIN (AFU_ORTHOLOGUE AFUA_3G09210)"/>
    <property type="match status" value="1"/>
</dbReference>
<evidence type="ECO:0000313" key="5">
    <source>
        <dbReference type="Proteomes" id="UP000678513"/>
    </source>
</evidence>
<evidence type="ECO:0000313" key="4">
    <source>
        <dbReference type="EMBL" id="QUC07228.1"/>
    </source>
</evidence>
<reference evidence="4 5" key="1">
    <citation type="submission" date="2021-03" db="EMBL/GenBank/DDBJ databases">
        <title>Human Oral Microbial Genomes.</title>
        <authorList>
            <person name="Johnston C.D."/>
            <person name="Chen T."/>
            <person name="Dewhirst F.E."/>
        </authorList>
    </citation>
    <scope>NUCLEOTIDE SEQUENCE [LARGE SCALE GENOMIC DNA]</scope>
    <source>
        <strain evidence="4 5">DSMZ 100122</strain>
    </source>
</reference>
<feature type="region of interest" description="Disordered" evidence="1">
    <location>
        <begin position="213"/>
        <end position="234"/>
    </location>
</feature>
<feature type="region of interest" description="Disordered" evidence="1">
    <location>
        <begin position="564"/>
        <end position="618"/>
    </location>
</feature>
<keyword evidence="5" id="KW-1185">Reference proteome</keyword>
<proteinExistence type="predicted"/>
<dbReference type="RefSeq" id="WP_212321542.1">
    <property type="nucleotide sequence ID" value="NZ_AP024463.1"/>
</dbReference>
<gene>
    <name evidence="4" type="ORF">J5A65_09760</name>
</gene>
<dbReference type="InterPro" id="IPR047971">
    <property type="entry name" value="ExeM-like"/>
</dbReference>
<dbReference type="EMBL" id="CP072384">
    <property type="protein sequence ID" value="QUC07228.1"/>
    <property type="molecule type" value="Genomic_DNA"/>
</dbReference>
<feature type="domain" description="Endonuclease/exonuclease/phosphatase" evidence="3">
    <location>
        <begin position="288"/>
        <end position="528"/>
    </location>
</feature>
<dbReference type="Proteomes" id="UP000678513">
    <property type="component" value="Chromosome"/>
</dbReference>
<dbReference type="InterPro" id="IPR005135">
    <property type="entry name" value="Endo/exonuclease/phosphatase"/>
</dbReference>
<dbReference type="CDD" id="cd04486">
    <property type="entry name" value="YhcR_OBF_like"/>
    <property type="match status" value="1"/>
</dbReference>
<evidence type="ECO:0000259" key="3">
    <source>
        <dbReference type="Pfam" id="PF03372"/>
    </source>
</evidence>
<feature type="signal peptide" evidence="2">
    <location>
        <begin position="1"/>
        <end position="30"/>
    </location>
</feature>
<evidence type="ECO:0000256" key="1">
    <source>
        <dbReference type="SAM" id="MobiDB-lite"/>
    </source>
</evidence>
<dbReference type="CDD" id="cd10283">
    <property type="entry name" value="MnuA_DNase1-like"/>
    <property type="match status" value="1"/>
</dbReference>